<evidence type="ECO:0000313" key="3">
    <source>
        <dbReference type="EnsemblPlants" id="PGSC0003DMT400096624"/>
    </source>
</evidence>
<dbReference type="Gramene" id="PGSC0003DMT400096624">
    <property type="protein sequence ID" value="PGSC0003DMT400096624"/>
    <property type="gene ID" value="PGSC0003DMG400046195"/>
</dbReference>
<feature type="region of interest" description="Disordered" evidence="1">
    <location>
        <begin position="115"/>
        <end position="165"/>
    </location>
</feature>
<keyword evidence="4" id="KW-1185">Reference proteome</keyword>
<feature type="compositionally biased region" description="Low complexity" evidence="1">
    <location>
        <begin position="126"/>
        <end position="152"/>
    </location>
</feature>
<proteinExistence type="predicted"/>
<dbReference type="AlphaFoldDB" id="M1DYV8"/>
<evidence type="ECO:0000256" key="1">
    <source>
        <dbReference type="SAM" id="MobiDB-lite"/>
    </source>
</evidence>
<name>M1DYV8_SOLTU</name>
<sequence length="165" mass="18190">MVSPMQADNVLTWDFTVMVSALVAGFEMDISRMIITEIHERAFKATITYPFPCLIFQLYRDSGVPVWHCDKLIKATKTLDIGLIRDEVNVAEPHREPQVEVPLLREDLVADVEHMHGGEPAPPAPTEDAPTSHSPAASQAPSSSRDTPSSGSFAVPLDRVQKLED</sequence>
<accession>M1DYV8</accession>
<dbReference type="Pfam" id="PF20167">
    <property type="entry name" value="Transposase_32"/>
    <property type="match status" value="1"/>
</dbReference>
<reference evidence="3" key="2">
    <citation type="submission" date="2015-06" db="UniProtKB">
        <authorList>
            <consortium name="EnsemblPlants"/>
        </authorList>
    </citation>
    <scope>IDENTIFICATION</scope>
    <source>
        <strain evidence="3">DM1-3 516 R44</strain>
    </source>
</reference>
<protein>
    <submittedName>
        <fullName evidence="3">Integrase core domain containing protein</fullName>
    </submittedName>
</protein>
<dbReference type="EnsemblPlants" id="PGSC0003DMT400096624">
    <property type="protein sequence ID" value="PGSC0003DMT400096624"/>
    <property type="gene ID" value="PGSC0003DMG400046195"/>
</dbReference>
<dbReference type="Proteomes" id="UP000011115">
    <property type="component" value="Unassembled WGS sequence"/>
</dbReference>
<dbReference type="InParanoid" id="M1DYV8"/>
<organism evidence="3 4">
    <name type="scientific">Solanum tuberosum</name>
    <name type="common">Potato</name>
    <dbReference type="NCBI Taxonomy" id="4113"/>
    <lineage>
        <taxon>Eukaryota</taxon>
        <taxon>Viridiplantae</taxon>
        <taxon>Streptophyta</taxon>
        <taxon>Embryophyta</taxon>
        <taxon>Tracheophyta</taxon>
        <taxon>Spermatophyta</taxon>
        <taxon>Magnoliopsida</taxon>
        <taxon>eudicotyledons</taxon>
        <taxon>Gunneridae</taxon>
        <taxon>Pentapetalae</taxon>
        <taxon>asterids</taxon>
        <taxon>lamiids</taxon>
        <taxon>Solanales</taxon>
        <taxon>Solanaceae</taxon>
        <taxon>Solanoideae</taxon>
        <taxon>Solaneae</taxon>
        <taxon>Solanum</taxon>
    </lineage>
</organism>
<dbReference type="HOGENOM" id="CLU_028647_5_0_1"/>
<dbReference type="InterPro" id="IPR046796">
    <property type="entry name" value="Transposase_32_dom"/>
</dbReference>
<evidence type="ECO:0000259" key="2">
    <source>
        <dbReference type="Pfam" id="PF20167"/>
    </source>
</evidence>
<evidence type="ECO:0000313" key="4">
    <source>
        <dbReference type="Proteomes" id="UP000011115"/>
    </source>
</evidence>
<feature type="domain" description="Putative plant transposon protein" evidence="2">
    <location>
        <begin position="2"/>
        <end position="65"/>
    </location>
</feature>
<reference evidence="4" key="1">
    <citation type="journal article" date="2011" name="Nature">
        <title>Genome sequence and analysis of the tuber crop potato.</title>
        <authorList>
            <consortium name="The Potato Genome Sequencing Consortium"/>
        </authorList>
    </citation>
    <scope>NUCLEOTIDE SEQUENCE [LARGE SCALE GENOMIC DNA]</scope>
    <source>
        <strain evidence="4">cv. DM1-3 516 R44</strain>
    </source>
</reference>
<dbReference type="PaxDb" id="4113-PGSC0003DMT400096624"/>